<dbReference type="GO" id="GO:0000776">
    <property type="term" value="C:kinetochore"/>
    <property type="evidence" value="ECO:0007669"/>
    <property type="project" value="TreeGrafter"/>
</dbReference>
<proteinExistence type="inferred from homology"/>
<evidence type="ECO:0000313" key="5">
    <source>
        <dbReference type="Proteomes" id="UP000812966"/>
    </source>
</evidence>
<feature type="region of interest" description="Disordered" evidence="3">
    <location>
        <begin position="533"/>
        <end position="789"/>
    </location>
</feature>
<feature type="compositionally biased region" description="Polar residues" evidence="3">
    <location>
        <begin position="209"/>
        <end position="224"/>
    </location>
</feature>
<gene>
    <name evidence="4" type="ORF">FFLO_05507</name>
</gene>
<feature type="compositionally biased region" description="Basic and acidic residues" evidence="3">
    <location>
        <begin position="633"/>
        <end position="643"/>
    </location>
</feature>
<accession>A0A8K0JH77</accession>
<organism evidence="4 5">
    <name type="scientific">Filobasidium floriforme</name>
    <dbReference type="NCBI Taxonomy" id="5210"/>
    <lineage>
        <taxon>Eukaryota</taxon>
        <taxon>Fungi</taxon>
        <taxon>Dikarya</taxon>
        <taxon>Basidiomycota</taxon>
        <taxon>Agaricomycotina</taxon>
        <taxon>Tremellomycetes</taxon>
        <taxon>Filobasidiales</taxon>
        <taxon>Filobasidiaceae</taxon>
        <taxon>Filobasidium</taxon>
    </lineage>
</organism>
<feature type="compositionally biased region" description="Polar residues" evidence="3">
    <location>
        <begin position="7"/>
        <end position="18"/>
    </location>
</feature>
<sequence>MEVEMIQLQSQEQESHVQSLGDELEHLTQQLEETSRQLEDVRWERDEAKREKEEVRRRLGEEVRGLNEGIAGMQLSIDNLTSERDNAKRAVVALEQGNDDLEREHRNAHSSFLDIESKYNRLVEEMVLLEEDLRGKTALGEEVQRLKDVVRGVRVSEQTDEMAYLIGQADKHRRAHEEALETIHRLEGPAAQLEEKESPLRQSKSAILLSTPSPPTARQGSNSMFMPPVSEHIDNSPRPTISSASTSHTLRPLRADDSPGTPSQLPVLRPGRVDSLRSRRGRDSPGSPGTGGMRRSQTISNLSPSPRSSTYDLAPARGLNRSTNSRHLNGLVGSETPTQARPQYAEYSPSPFAAREKRASMYGHQLRPLDVSTSSNATATTMGTARKQSTGASSALAGQQAMTSKTSMLLSRMGKLGNKSTAASVRSGNTSAANTSTANTSATNTSSTMSSYGEPKPRVISRKASFSQMAHQGVHAIANQFHRSQRGGRVVSSASVSSNRTVMALQQQEQETDLTMIEGSPSDNGWVQMMHRSEAEKDGDSPTDHTNRGKTLRDRFKEESSGRQEFSMASTSTHSGPLPIRSNIPPSMMNKMPATRPTQTQTHERSHSRMSSQLSTVSSSSTRAPTPSGNDNKVPHARPESRTGTRTRTTTASISMLPRPQSRQDHRPQSRQDYNRGMMRSPSPTASHGVLPSGLPQPQYGNPASNITTSRSIRRSSAQLGQPGKQRLADPPGSATNVPVKSRIPRKSTGARPASTIEVPEAPVPALPISASRTTGMAGIGRGVPSTAR</sequence>
<comment type="caution">
    <text evidence="4">The sequence shown here is derived from an EMBL/GenBank/DDBJ whole genome shotgun (WGS) entry which is preliminary data.</text>
</comment>
<dbReference type="GO" id="GO:0005871">
    <property type="term" value="C:kinesin complex"/>
    <property type="evidence" value="ECO:0007669"/>
    <property type="project" value="TreeGrafter"/>
</dbReference>
<evidence type="ECO:0000256" key="1">
    <source>
        <dbReference type="ARBA" id="ARBA00007429"/>
    </source>
</evidence>
<dbReference type="Proteomes" id="UP000812966">
    <property type="component" value="Unassembled WGS sequence"/>
</dbReference>
<dbReference type="GO" id="GO:0007059">
    <property type="term" value="P:chromosome segregation"/>
    <property type="evidence" value="ECO:0007669"/>
    <property type="project" value="TreeGrafter"/>
</dbReference>
<evidence type="ECO:0000256" key="3">
    <source>
        <dbReference type="SAM" id="MobiDB-lite"/>
    </source>
</evidence>
<keyword evidence="5" id="KW-1185">Reference proteome</keyword>
<feature type="compositionally biased region" description="Basic and acidic residues" evidence="3">
    <location>
        <begin position="662"/>
        <end position="674"/>
    </location>
</feature>
<dbReference type="Gene3D" id="6.10.250.1080">
    <property type="match status" value="1"/>
</dbReference>
<dbReference type="GO" id="GO:0047496">
    <property type="term" value="P:vesicle transport along microtubule"/>
    <property type="evidence" value="ECO:0007669"/>
    <property type="project" value="TreeGrafter"/>
</dbReference>
<comment type="similarity">
    <text evidence="1">Belongs to the nudE family.</text>
</comment>
<feature type="region of interest" description="Disordered" evidence="3">
    <location>
        <begin position="418"/>
        <end position="457"/>
    </location>
</feature>
<dbReference type="GO" id="GO:0008017">
    <property type="term" value="F:microtubule binding"/>
    <property type="evidence" value="ECO:0007669"/>
    <property type="project" value="InterPro"/>
</dbReference>
<feature type="region of interest" description="Disordered" evidence="3">
    <location>
        <begin position="380"/>
        <end position="399"/>
    </location>
</feature>
<name>A0A8K0JH77_9TREE</name>
<feature type="compositionally biased region" description="Basic and acidic residues" evidence="3">
    <location>
        <begin position="533"/>
        <end position="562"/>
    </location>
</feature>
<feature type="compositionally biased region" description="Polar residues" evidence="3">
    <location>
        <begin position="563"/>
        <end position="575"/>
    </location>
</feature>
<feature type="region of interest" description="Disordered" evidence="3">
    <location>
        <begin position="209"/>
        <end position="344"/>
    </location>
</feature>
<feature type="compositionally biased region" description="Low complexity" evidence="3">
    <location>
        <begin position="429"/>
        <end position="451"/>
    </location>
</feature>
<protein>
    <recommendedName>
        <fullName evidence="6">NUDE domain-containing protein</fullName>
    </recommendedName>
</protein>
<dbReference type="GO" id="GO:0051642">
    <property type="term" value="P:centrosome localization"/>
    <property type="evidence" value="ECO:0007669"/>
    <property type="project" value="TreeGrafter"/>
</dbReference>
<dbReference type="PANTHER" id="PTHR10921:SF1">
    <property type="entry name" value="NUCLEAR DISTRIBUTION PROTEIN NUDE HOMOLOG"/>
    <property type="match status" value="1"/>
</dbReference>
<dbReference type="GO" id="GO:0000132">
    <property type="term" value="P:establishment of mitotic spindle orientation"/>
    <property type="evidence" value="ECO:0007669"/>
    <property type="project" value="TreeGrafter"/>
</dbReference>
<feature type="compositionally biased region" description="Polar residues" evidence="3">
    <location>
        <begin position="295"/>
        <end position="311"/>
    </location>
</feature>
<feature type="compositionally biased region" description="Low complexity" evidence="3">
    <location>
        <begin position="707"/>
        <end position="717"/>
    </location>
</feature>
<dbReference type="GO" id="GO:0007020">
    <property type="term" value="P:microtubule nucleation"/>
    <property type="evidence" value="ECO:0007669"/>
    <property type="project" value="TreeGrafter"/>
</dbReference>
<dbReference type="EMBL" id="JABELV010000141">
    <property type="protein sequence ID" value="KAG7529663.1"/>
    <property type="molecule type" value="Genomic_DNA"/>
</dbReference>
<reference evidence="4" key="1">
    <citation type="submission" date="2020-04" db="EMBL/GenBank/DDBJ databases">
        <title>Analysis of mating type loci in Filobasidium floriforme.</title>
        <authorList>
            <person name="Nowrousian M."/>
        </authorList>
    </citation>
    <scope>NUCLEOTIDE SEQUENCE</scope>
    <source>
        <strain evidence="4">CBS 6242</strain>
    </source>
</reference>
<feature type="region of interest" description="Disordered" evidence="3">
    <location>
        <begin position="1"/>
        <end position="24"/>
    </location>
</feature>
<feature type="compositionally biased region" description="Low complexity" evidence="3">
    <location>
        <begin position="609"/>
        <end position="628"/>
    </location>
</feature>
<dbReference type="InterPro" id="IPR033494">
    <property type="entry name" value="NUDE"/>
</dbReference>
<evidence type="ECO:0000313" key="4">
    <source>
        <dbReference type="EMBL" id="KAG7529663.1"/>
    </source>
</evidence>
<feature type="compositionally biased region" description="Basic and acidic residues" evidence="3">
    <location>
        <begin position="271"/>
        <end position="283"/>
    </location>
</feature>
<feature type="compositionally biased region" description="Polar residues" evidence="3">
    <location>
        <begin position="237"/>
        <end position="249"/>
    </location>
</feature>
<evidence type="ECO:0000256" key="2">
    <source>
        <dbReference type="ARBA" id="ARBA00023054"/>
    </source>
</evidence>
<keyword evidence="2" id="KW-0175">Coiled coil</keyword>
<dbReference type="PANTHER" id="PTHR10921">
    <property type="entry name" value="NUCLEAR DISTRIBUTION PROTEIN NUDE HOMOLOG 1"/>
    <property type="match status" value="1"/>
</dbReference>
<dbReference type="AlphaFoldDB" id="A0A8K0JH77"/>
<feature type="compositionally biased region" description="Polar residues" evidence="3">
    <location>
        <begin position="418"/>
        <end position="428"/>
    </location>
</feature>
<evidence type="ECO:0008006" key="6">
    <source>
        <dbReference type="Google" id="ProtNLM"/>
    </source>
</evidence>